<dbReference type="AlphaFoldDB" id="A0A6P1T0G3"/>
<dbReference type="Pfam" id="PF03466">
    <property type="entry name" value="LysR_substrate"/>
    <property type="match status" value="1"/>
</dbReference>
<dbReference type="Pfam" id="PF00126">
    <property type="entry name" value="HTH_1"/>
    <property type="match status" value="2"/>
</dbReference>
<evidence type="ECO:0000256" key="1">
    <source>
        <dbReference type="ARBA" id="ARBA00009437"/>
    </source>
</evidence>
<accession>A0A6P1T0G3</accession>
<dbReference type="InterPro" id="IPR036388">
    <property type="entry name" value="WH-like_DNA-bd_sf"/>
</dbReference>
<evidence type="ECO:0000256" key="2">
    <source>
        <dbReference type="ARBA" id="ARBA00023015"/>
    </source>
</evidence>
<dbReference type="SUPFAM" id="SSF53850">
    <property type="entry name" value="Periplasmic binding protein-like II"/>
    <property type="match status" value="1"/>
</dbReference>
<evidence type="ECO:0000259" key="5">
    <source>
        <dbReference type="PROSITE" id="PS50931"/>
    </source>
</evidence>
<dbReference type="EMBL" id="CP046620">
    <property type="protein sequence ID" value="QHQ34779.1"/>
    <property type="molecule type" value="Genomic_DNA"/>
</dbReference>
<name>A0A6P1T0G3_9RHOB</name>
<dbReference type="Gene3D" id="3.40.190.10">
    <property type="entry name" value="Periplasmic binding protein-like II"/>
    <property type="match status" value="2"/>
</dbReference>
<dbReference type="PANTHER" id="PTHR30126:SF98">
    <property type="entry name" value="HTH-TYPE TRANSCRIPTIONAL ACTIVATOR BAUR"/>
    <property type="match status" value="1"/>
</dbReference>
<proteinExistence type="inferred from homology"/>
<keyword evidence="7" id="KW-1185">Reference proteome</keyword>
<organism evidence="6 7">
    <name type="scientific">Algicella marina</name>
    <dbReference type="NCBI Taxonomy" id="2683284"/>
    <lineage>
        <taxon>Bacteria</taxon>
        <taxon>Pseudomonadati</taxon>
        <taxon>Pseudomonadota</taxon>
        <taxon>Alphaproteobacteria</taxon>
        <taxon>Rhodobacterales</taxon>
        <taxon>Paracoccaceae</taxon>
        <taxon>Algicella</taxon>
    </lineage>
</organism>
<dbReference type="InterPro" id="IPR000847">
    <property type="entry name" value="LysR_HTH_N"/>
</dbReference>
<evidence type="ECO:0000256" key="4">
    <source>
        <dbReference type="ARBA" id="ARBA00023163"/>
    </source>
</evidence>
<reference evidence="6 7" key="1">
    <citation type="submission" date="2019-12" db="EMBL/GenBank/DDBJ databases">
        <title>Complete genome sequence of Algicella marina strain 9Alg 56(T) isolated from the red alga Tichocarpus crinitus.</title>
        <authorList>
            <person name="Kim S.-G."/>
            <person name="Nedashkovskaya O.I."/>
        </authorList>
    </citation>
    <scope>NUCLEOTIDE SEQUENCE [LARGE SCALE GENOMIC DNA]</scope>
    <source>
        <strain evidence="6 7">9Alg 56</strain>
    </source>
</reference>
<gene>
    <name evidence="6" type="ORF">GO499_06000</name>
</gene>
<keyword evidence="2" id="KW-0805">Transcription regulation</keyword>
<evidence type="ECO:0000313" key="6">
    <source>
        <dbReference type="EMBL" id="QHQ34779.1"/>
    </source>
</evidence>
<keyword evidence="4" id="KW-0804">Transcription</keyword>
<dbReference type="PROSITE" id="PS50931">
    <property type="entry name" value="HTH_LYSR"/>
    <property type="match status" value="2"/>
</dbReference>
<feature type="domain" description="HTH lysR-type" evidence="5">
    <location>
        <begin position="97"/>
        <end position="150"/>
    </location>
</feature>
<evidence type="ECO:0000256" key="3">
    <source>
        <dbReference type="ARBA" id="ARBA00023125"/>
    </source>
</evidence>
<comment type="similarity">
    <text evidence="1">Belongs to the LysR transcriptional regulatory family.</text>
</comment>
<dbReference type="InterPro" id="IPR005119">
    <property type="entry name" value="LysR_subst-bd"/>
</dbReference>
<dbReference type="PANTHER" id="PTHR30126">
    <property type="entry name" value="HTH-TYPE TRANSCRIPTIONAL REGULATOR"/>
    <property type="match status" value="1"/>
</dbReference>
<evidence type="ECO:0000313" key="7">
    <source>
        <dbReference type="Proteomes" id="UP000464495"/>
    </source>
</evidence>
<dbReference type="KEGG" id="amaq:GO499_06000"/>
<dbReference type="RefSeq" id="WP_161861347.1">
    <property type="nucleotide sequence ID" value="NZ_CP046620.1"/>
</dbReference>
<sequence length="395" mass="42456">MIGGNLRHLRVFLVVADTGSVSEAAARNLVTQPAVSQSIAKLERLATASLFERRAHGLYLTPAGNVLRARVVRALALLDKALIDIAPRLPATTTRTQLETLIAACAAGNFTLAARHLGRAQPTVHRAVSQLERAAGRALFRRSASGILPGRAALALAQAAQLAFAELAQADAEIGDMTGREVGRITVAATPLSRSHVLPRALSAFRNEGRRLPITVLDGSYEQLLGGVRTGEIDFLVGALRSPVPIDDIVQERLFDDRLVIFCGNGHPLLSAAAVTLAEMTDYPWLVPQLGTPTREQFEAVFHGAALCLPETLVETGSVNLMREMVQDGRHLACISRLQARPEIERDVVKVLPVALADAARPIGITCRRAWRPTPAQARLLDLIRTIGAAAETIR</sequence>
<keyword evidence="3" id="KW-0238">DNA-binding</keyword>
<dbReference type="Gene3D" id="1.10.10.10">
    <property type="entry name" value="Winged helix-like DNA-binding domain superfamily/Winged helix DNA-binding domain"/>
    <property type="match status" value="2"/>
</dbReference>
<dbReference type="GO" id="GO:0000976">
    <property type="term" value="F:transcription cis-regulatory region binding"/>
    <property type="evidence" value="ECO:0007669"/>
    <property type="project" value="TreeGrafter"/>
</dbReference>
<feature type="domain" description="HTH lysR-type" evidence="5">
    <location>
        <begin position="1"/>
        <end position="61"/>
    </location>
</feature>
<dbReference type="Proteomes" id="UP000464495">
    <property type="component" value="Chromosome"/>
</dbReference>
<dbReference type="InterPro" id="IPR036390">
    <property type="entry name" value="WH_DNA-bd_sf"/>
</dbReference>
<protein>
    <submittedName>
        <fullName evidence="6">LysR family transcriptional regulator</fullName>
    </submittedName>
</protein>
<dbReference type="SUPFAM" id="SSF46785">
    <property type="entry name" value="Winged helix' DNA-binding domain"/>
    <property type="match status" value="2"/>
</dbReference>
<dbReference type="GO" id="GO:0003700">
    <property type="term" value="F:DNA-binding transcription factor activity"/>
    <property type="evidence" value="ECO:0007669"/>
    <property type="project" value="InterPro"/>
</dbReference>